<keyword evidence="1" id="KW-0602">Photosynthesis</keyword>
<dbReference type="SUPFAM" id="SSF50939">
    <property type="entry name" value="Sialidases"/>
    <property type="match status" value="1"/>
</dbReference>
<protein>
    <recommendedName>
        <fullName evidence="3">Photosynthesis system II assembly factor Ycf48/Hcf136-like domain-containing protein</fullName>
    </recommendedName>
</protein>
<dbReference type="AlphaFoldDB" id="A0A7C1T165"/>
<comment type="caution">
    <text evidence="4">The sequence shown here is derived from an EMBL/GenBank/DDBJ whole genome shotgun (WGS) entry which is preliminary data.</text>
</comment>
<sequence length="1002" mass="113090">MCRLLSLGIVAICSLNSGLPVQPGPDELIKGMTLLRTSARYSYDSPAAETALVRMRFSTGINWVVIQPVWWMNDTGRSGILPLPDSSPSDREISHIIRLARSLGIRVFLKPELRCRSGVSPLFHNPHDTLWFSAYRRFILHYAEIGLRTGCELFAIGTGLDRTTDETWERAEWHRTIAQVRKVFRKTARPPALTYAADWRTWRQIPFWQSLDYIGINAFFPLTAEEPPFPPPEFPPGSVDGLAWFWKHKYLPEIENFLSGLDQPRPVLFTEIGYRSIDRCYRQPENDTLSGNYDPVAQRNSYIAAYHALAGRPWFAGWCFYAWQTDTGDGGAGNTGYTPHRKKAQEVMRKFNACLATHRGFCFPTTYDSTYFYSRTFPALDSLAEIGANWVAVNSRWLMRDTGPGWSYLKPLSGESPADSSVRLVIDYAHARGLNVALSCYLACSTRTWCGRHNPRADTAWFRAESVYATHCARLAEEKGVEMLTIGLEINQTLDSPEEAQLWRTKVIPAVRACYSGPLAYGASWSPVDDYFWDGIDICGIHPYFPLVETTAYPGRYPADTAITQQPDLEQIWRMSPRSWERLRLVHLNELYQRIHRPILFTEIGYRSLDSAALGTPDTSHAWCFARHRLTTRRLNAVCFPVDTMNGYIAGDSGIILKTTDSGRNWSLCPSGTNRTVYALSFPARDTGYAVGDSGVILKTNDGFARIQPLRTGTNTTFYSVCFPADTRTGYAVGDNGTILKTTDGGISWERKFCLLSSGETLQLQLRAIDFAGRQTGYIAGEQGTILKTTDGGNSWRRLNSPVTVRLNGIDFLTPDTGFIVGDQSTLIWTTDGGARWQVERFRTGSWDLLSVSVPEYDSARFACGTGGLILRAGSAWQFNGSVQYSNVYLPLRSIQVRLVNRQGYYDLVGFAAGDSGTILKTSTGGRMRVDFNEQANCYEAAFRAFWRNPERPEPLPWFYGFHFWKWETDPAPMDIEHELVIDDYTPQGKRAAQIVRHWFSR</sequence>
<evidence type="ECO:0000313" key="4">
    <source>
        <dbReference type="EMBL" id="HEA87171.1"/>
    </source>
</evidence>
<dbReference type="PANTHER" id="PTHR47199:SF2">
    <property type="entry name" value="PHOTOSYSTEM II STABILITY_ASSEMBLY FACTOR HCF136, CHLOROPLASTIC"/>
    <property type="match status" value="1"/>
</dbReference>
<dbReference type="Gene3D" id="2.130.10.10">
    <property type="entry name" value="YVTN repeat-like/Quinoprotein amine dehydrogenase"/>
    <property type="match status" value="1"/>
</dbReference>
<evidence type="ECO:0000256" key="1">
    <source>
        <dbReference type="ARBA" id="ARBA00022531"/>
    </source>
</evidence>
<evidence type="ECO:0000256" key="2">
    <source>
        <dbReference type="ARBA" id="ARBA00023276"/>
    </source>
</evidence>
<dbReference type="InterPro" id="IPR055151">
    <property type="entry name" value="GH113"/>
</dbReference>
<dbReference type="CDD" id="cd19608">
    <property type="entry name" value="GH113_mannanase-like"/>
    <property type="match status" value="1"/>
</dbReference>
<organism evidence="4">
    <name type="scientific">candidate division WOR-3 bacterium</name>
    <dbReference type="NCBI Taxonomy" id="2052148"/>
    <lineage>
        <taxon>Bacteria</taxon>
        <taxon>Bacteria division WOR-3</taxon>
    </lineage>
</organism>
<dbReference type="GO" id="GO:0009523">
    <property type="term" value="C:photosystem II"/>
    <property type="evidence" value="ECO:0007669"/>
    <property type="project" value="UniProtKB-KW"/>
</dbReference>
<dbReference type="PANTHER" id="PTHR47199">
    <property type="entry name" value="PHOTOSYSTEM II STABILITY/ASSEMBLY FACTOR HCF136, CHLOROPLASTIC"/>
    <property type="match status" value="1"/>
</dbReference>
<evidence type="ECO:0000313" key="5">
    <source>
        <dbReference type="EMBL" id="HFJ54159.1"/>
    </source>
</evidence>
<dbReference type="Gene3D" id="3.20.20.80">
    <property type="entry name" value="Glycosidases"/>
    <property type="match status" value="3"/>
</dbReference>
<dbReference type="InterPro" id="IPR028203">
    <property type="entry name" value="PSII_CF48-like_dom"/>
</dbReference>
<dbReference type="InterPro" id="IPR036278">
    <property type="entry name" value="Sialidase_sf"/>
</dbReference>
<accession>A0A7C1T165</accession>
<dbReference type="EMBL" id="DSTU01000007">
    <property type="protein sequence ID" value="HFJ54159.1"/>
    <property type="molecule type" value="Genomic_DNA"/>
</dbReference>
<dbReference type="GO" id="GO:0015979">
    <property type="term" value="P:photosynthesis"/>
    <property type="evidence" value="ECO:0007669"/>
    <property type="project" value="UniProtKB-KW"/>
</dbReference>
<dbReference type="Pfam" id="PF14870">
    <property type="entry name" value="PSII_BNR"/>
    <property type="match status" value="1"/>
</dbReference>
<gene>
    <name evidence="4" type="ORF">ENP94_04080</name>
    <name evidence="5" type="ORF">ENS16_05665</name>
</gene>
<dbReference type="SUPFAM" id="SSF51445">
    <property type="entry name" value="(Trans)glycosidases"/>
    <property type="match status" value="2"/>
</dbReference>
<feature type="domain" description="Photosynthesis system II assembly factor Ycf48/Hcf136-like" evidence="3">
    <location>
        <begin position="712"/>
        <end position="800"/>
    </location>
</feature>
<dbReference type="Pfam" id="PF22612">
    <property type="entry name" value="GH113"/>
    <property type="match status" value="2"/>
</dbReference>
<dbReference type="EMBL" id="DSLG01000004">
    <property type="protein sequence ID" value="HEA87171.1"/>
    <property type="molecule type" value="Genomic_DNA"/>
</dbReference>
<name>A0A7C1T165_UNCW3</name>
<evidence type="ECO:0000259" key="3">
    <source>
        <dbReference type="Pfam" id="PF14870"/>
    </source>
</evidence>
<dbReference type="InterPro" id="IPR015943">
    <property type="entry name" value="WD40/YVTN_repeat-like_dom_sf"/>
</dbReference>
<proteinExistence type="predicted"/>
<dbReference type="InterPro" id="IPR017853">
    <property type="entry name" value="GH"/>
</dbReference>
<keyword evidence="2" id="KW-0604">Photosystem II</keyword>
<reference evidence="4" key="1">
    <citation type="journal article" date="2020" name="mSystems">
        <title>Genome- and Community-Level Interaction Insights into Carbon Utilization and Element Cycling Functions of Hydrothermarchaeota in Hydrothermal Sediment.</title>
        <authorList>
            <person name="Zhou Z."/>
            <person name="Liu Y."/>
            <person name="Xu W."/>
            <person name="Pan J."/>
            <person name="Luo Z.H."/>
            <person name="Li M."/>
        </authorList>
    </citation>
    <scope>NUCLEOTIDE SEQUENCE [LARGE SCALE GENOMIC DNA]</scope>
    <source>
        <strain evidence="4">SpSt-265</strain>
        <strain evidence="5">SpSt-465</strain>
    </source>
</reference>